<dbReference type="EMBL" id="JAUJYO010000011">
    <property type="protein sequence ID" value="KAK1304105.1"/>
    <property type="molecule type" value="Genomic_DNA"/>
</dbReference>
<dbReference type="FunFam" id="1.10.10.60:FF:000394">
    <property type="entry name" value="MYB transcription factor"/>
    <property type="match status" value="1"/>
</dbReference>
<dbReference type="PANTHER" id="PTHR47994">
    <property type="entry name" value="F14D16.11-RELATED"/>
    <property type="match status" value="1"/>
</dbReference>
<evidence type="ECO:0000256" key="5">
    <source>
        <dbReference type="ARBA" id="ARBA00023163"/>
    </source>
</evidence>
<dbReference type="CDD" id="cd00167">
    <property type="entry name" value="SANT"/>
    <property type="match status" value="2"/>
</dbReference>
<reference evidence="10" key="1">
    <citation type="journal article" date="2023" name="Nat. Commun.">
        <title>Diploid and tetraploid genomes of Acorus and the evolution of monocots.</title>
        <authorList>
            <person name="Ma L."/>
            <person name="Liu K.W."/>
            <person name="Li Z."/>
            <person name="Hsiao Y.Y."/>
            <person name="Qi Y."/>
            <person name="Fu T."/>
            <person name="Tang G.D."/>
            <person name="Zhang D."/>
            <person name="Sun W.H."/>
            <person name="Liu D.K."/>
            <person name="Li Y."/>
            <person name="Chen G.Z."/>
            <person name="Liu X.D."/>
            <person name="Liao X.Y."/>
            <person name="Jiang Y.T."/>
            <person name="Yu X."/>
            <person name="Hao Y."/>
            <person name="Huang J."/>
            <person name="Zhao X.W."/>
            <person name="Ke S."/>
            <person name="Chen Y.Y."/>
            <person name="Wu W.L."/>
            <person name="Hsu J.L."/>
            <person name="Lin Y.F."/>
            <person name="Huang M.D."/>
            <person name="Li C.Y."/>
            <person name="Huang L."/>
            <person name="Wang Z.W."/>
            <person name="Zhao X."/>
            <person name="Zhong W.Y."/>
            <person name="Peng D.H."/>
            <person name="Ahmad S."/>
            <person name="Lan S."/>
            <person name="Zhang J.S."/>
            <person name="Tsai W.C."/>
            <person name="Van de Peer Y."/>
            <person name="Liu Z.J."/>
        </authorList>
    </citation>
    <scope>NUCLEOTIDE SEQUENCE</scope>
    <source>
        <strain evidence="10">CP</strain>
    </source>
</reference>
<keyword evidence="3" id="KW-0805">Transcription regulation</keyword>
<dbReference type="Proteomes" id="UP001180020">
    <property type="component" value="Unassembled WGS sequence"/>
</dbReference>
<dbReference type="InterPro" id="IPR009057">
    <property type="entry name" value="Homeodomain-like_sf"/>
</dbReference>
<dbReference type="InterPro" id="IPR001005">
    <property type="entry name" value="SANT/Myb"/>
</dbReference>
<dbReference type="InterPro" id="IPR015495">
    <property type="entry name" value="Myb_TF_plants"/>
</dbReference>
<evidence type="ECO:0000259" key="9">
    <source>
        <dbReference type="PROSITE" id="PS51294"/>
    </source>
</evidence>
<keyword evidence="2" id="KW-0677">Repeat</keyword>
<dbReference type="SMART" id="SM00717">
    <property type="entry name" value="SANT"/>
    <property type="match status" value="2"/>
</dbReference>
<name>A0AAV9DSJ0_ACOCL</name>
<evidence type="ECO:0000256" key="4">
    <source>
        <dbReference type="ARBA" id="ARBA00023125"/>
    </source>
</evidence>
<dbReference type="GO" id="GO:0005634">
    <property type="term" value="C:nucleus"/>
    <property type="evidence" value="ECO:0007669"/>
    <property type="project" value="UniProtKB-SubCell"/>
</dbReference>
<protein>
    <submittedName>
        <fullName evidence="10">Protein ODORANT1</fullName>
    </submittedName>
</protein>
<accession>A0AAV9DSJ0</accession>
<feature type="domain" description="HTH myb-type" evidence="9">
    <location>
        <begin position="64"/>
        <end position="118"/>
    </location>
</feature>
<keyword evidence="6" id="KW-0539">Nucleus</keyword>
<feature type="domain" description="Myb-like" evidence="8">
    <location>
        <begin position="64"/>
        <end position="114"/>
    </location>
</feature>
<evidence type="ECO:0000256" key="3">
    <source>
        <dbReference type="ARBA" id="ARBA00023015"/>
    </source>
</evidence>
<evidence type="ECO:0000256" key="6">
    <source>
        <dbReference type="ARBA" id="ARBA00023242"/>
    </source>
</evidence>
<feature type="region of interest" description="Disordered" evidence="7">
    <location>
        <begin position="125"/>
        <end position="165"/>
    </location>
</feature>
<evidence type="ECO:0000256" key="7">
    <source>
        <dbReference type="SAM" id="MobiDB-lite"/>
    </source>
</evidence>
<dbReference type="Pfam" id="PF00249">
    <property type="entry name" value="Myb_DNA-binding"/>
    <property type="match status" value="2"/>
</dbReference>
<evidence type="ECO:0000256" key="1">
    <source>
        <dbReference type="ARBA" id="ARBA00004123"/>
    </source>
</evidence>
<comment type="subcellular location">
    <subcellularLocation>
        <location evidence="1">Nucleus</location>
    </subcellularLocation>
</comment>
<keyword evidence="5" id="KW-0804">Transcription</keyword>
<dbReference type="PANTHER" id="PTHR47994:SF5">
    <property type="entry name" value="F14D16.11-RELATED"/>
    <property type="match status" value="1"/>
</dbReference>
<organism evidence="10 11">
    <name type="scientific">Acorus calamus</name>
    <name type="common">Sweet flag</name>
    <dbReference type="NCBI Taxonomy" id="4465"/>
    <lineage>
        <taxon>Eukaryota</taxon>
        <taxon>Viridiplantae</taxon>
        <taxon>Streptophyta</taxon>
        <taxon>Embryophyta</taxon>
        <taxon>Tracheophyta</taxon>
        <taxon>Spermatophyta</taxon>
        <taxon>Magnoliopsida</taxon>
        <taxon>Liliopsida</taxon>
        <taxon>Acoraceae</taxon>
        <taxon>Acorus</taxon>
    </lineage>
</organism>
<keyword evidence="11" id="KW-1185">Reference proteome</keyword>
<evidence type="ECO:0000313" key="10">
    <source>
        <dbReference type="EMBL" id="KAK1304105.1"/>
    </source>
</evidence>
<feature type="domain" description="Myb-like" evidence="8">
    <location>
        <begin position="9"/>
        <end position="63"/>
    </location>
</feature>
<evidence type="ECO:0000256" key="2">
    <source>
        <dbReference type="ARBA" id="ARBA00022737"/>
    </source>
</evidence>
<feature type="region of interest" description="Disordered" evidence="7">
    <location>
        <begin position="198"/>
        <end position="223"/>
    </location>
</feature>
<dbReference type="AlphaFoldDB" id="A0AAV9DSJ0"/>
<dbReference type="InterPro" id="IPR017930">
    <property type="entry name" value="Myb_dom"/>
</dbReference>
<dbReference type="PROSITE" id="PS50090">
    <property type="entry name" value="MYB_LIKE"/>
    <property type="match status" value="2"/>
</dbReference>
<dbReference type="FunFam" id="1.10.10.60:FF:000015">
    <property type="entry name" value="Transcription factor RAX3"/>
    <property type="match status" value="1"/>
</dbReference>
<comment type="caution">
    <text evidence="10">The sequence shown here is derived from an EMBL/GenBank/DDBJ whole genome shotgun (WGS) entry which is preliminary data.</text>
</comment>
<feature type="compositionally biased region" description="Polar residues" evidence="7">
    <location>
        <begin position="207"/>
        <end position="223"/>
    </location>
</feature>
<dbReference type="GO" id="GO:0000976">
    <property type="term" value="F:transcription cis-regulatory region binding"/>
    <property type="evidence" value="ECO:0007669"/>
    <property type="project" value="UniProtKB-ARBA"/>
</dbReference>
<keyword evidence="4" id="KW-0238">DNA-binding</keyword>
<gene>
    <name evidence="10" type="primary">ODO1</name>
    <name evidence="10" type="ORF">QJS10_CPB11g00435</name>
</gene>
<proteinExistence type="predicted"/>
<sequence>MGRQPCCDKENVKKGPWTVEEDRKLIQFMLMMNNEPCRWRALPKRAGLTRCGKSCRLRWKNYLRPDLKRGQFSEAEEELIIDLHSRLGNRWSKIATSLPGRTDNEIKNHWNTHIKKRLIKVGIDPVTHEPLRPSTGGIDKASSENTDGDRDASTNSNDESWDLSFQDDGDAGLSSAWDEEYYQEAVLVVDVEELDGLIDFGDGGVGEQNSDVSVDGGENSTALESYERPINVDGSRFNK</sequence>
<reference evidence="10" key="2">
    <citation type="submission" date="2023-06" db="EMBL/GenBank/DDBJ databases">
        <authorList>
            <person name="Ma L."/>
            <person name="Liu K.-W."/>
            <person name="Li Z."/>
            <person name="Hsiao Y.-Y."/>
            <person name="Qi Y."/>
            <person name="Fu T."/>
            <person name="Tang G."/>
            <person name="Zhang D."/>
            <person name="Sun W.-H."/>
            <person name="Liu D.-K."/>
            <person name="Li Y."/>
            <person name="Chen G.-Z."/>
            <person name="Liu X.-D."/>
            <person name="Liao X.-Y."/>
            <person name="Jiang Y.-T."/>
            <person name="Yu X."/>
            <person name="Hao Y."/>
            <person name="Huang J."/>
            <person name="Zhao X.-W."/>
            <person name="Ke S."/>
            <person name="Chen Y.-Y."/>
            <person name="Wu W.-L."/>
            <person name="Hsu J.-L."/>
            <person name="Lin Y.-F."/>
            <person name="Huang M.-D."/>
            <person name="Li C.-Y."/>
            <person name="Huang L."/>
            <person name="Wang Z.-W."/>
            <person name="Zhao X."/>
            <person name="Zhong W.-Y."/>
            <person name="Peng D.-H."/>
            <person name="Ahmad S."/>
            <person name="Lan S."/>
            <person name="Zhang J.-S."/>
            <person name="Tsai W.-C."/>
            <person name="Van De Peer Y."/>
            <person name="Liu Z.-J."/>
        </authorList>
    </citation>
    <scope>NUCLEOTIDE SEQUENCE</scope>
    <source>
        <strain evidence="10">CP</strain>
        <tissue evidence="10">Leaves</tissue>
    </source>
</reference>
<dbReference type="SUPFAM" id="SSF46689">
    <property type="entry name" value="Homeodomain-like"/>
    <property type="match status" value="1"/>
</dbReference>
<evidence type="ECO:0000259" key="8">
    <source>
        <dbReference type="PROSITE" id="PS50090"/>
    </source>
</evidence>
<feature type="domain" description="HTH myb-type" evidence="9">
    <location>
        <begin position="9"/>
        <end position="63"/>
    </location>
</feature>
<dbReference type="PROSITE" id="PS51294">
    <property type="entry name" value="HTH_MYB"/>
    <property type="match status" value="2"/>
</dbReference>
<dbReference type="Gene3D" id="1.10.10.60">
    <property type="entry name" value="Homeodomain-like"/>
    <property type="match status" value="2"/>
</dbReference>
<evidence type="ECO:0000313" key="11">
    <source>
        <dbReference type="Proteomes" id="UP001180020"/>
    </source>
</evidence>